<dbReference type="SUPFAM" id="SSF144083">
    <property type="entry name" value="Magnesium transport protein CorA, transmembrane region"/>
    <property type="match status" value="1"/>
</dbReference>
<dbReference type="GO" id="GO:0015095">
    <property type="term" value="F:magnesium ion transmembrane transporter activity"/>
    <property type="evidence" value="ECO:0007669"/>
    <property type="project" value="TreeGrafter"/>
</dbReference>
<dbReference type="GO" id="GO:0015099">
    <property type="term" value="F:nickel cation transmembrane transporter activity"/>
    <property type="evidence" value="ECO:0007669"/>
    <property type="project" value="TreeGrafter"/>
</dbReference>
<gene>
    <name evidence="14" type="ORF">ASILVAE211_13210</name>
</gene>
<evidence type="ECO:0000256" key="7">
    <source>
        <dbReference type="ARBA" id="ARBA00022692"/>
    </source>
</evidence>
<dbReference type="AlphaFoldDB" id="A0A963YSI6"/>
<keyword evidence="15" id="KW-1185">Reference proteome</keyword>
<feature type="transmembrane region" description="Helical" evidence="13">
    <location>
        <begin position="300"/>
        <end position="320"/>
    </location>
</feature>
<dbReference type="CDD" id="cd12837">
    <property type="entry name" value="EcCorA-like_u1"/>
    <property type="match status" value="1"/>
</dbReference>
<evidence type="ECO:0000256" key="13">
    <source>
        <dbReference type="SAM" id="Phobius"/>
    </source>
</evidence>
<organism evidence="14 15">
    <name type="scientific">Acidisoma silvae</name>
    <dbReference type="NCBI Taxonomy" id="2802396"/>
    <lineage>
        <taxon>Bacteria</taxon>
        <taxon>Pseudomonadati</taxon>
        <taxon>Pseudomonadota</taxon>
        <taxon>Alphaproteobacteria</taxon>
        <taxon>Acetobacterales</taxon>
        <taxon>Acidocellaceae</taxon>
        <taxon>Acidisoma</taxon>
    </lineage>
</organism>
<dbReference type="InterPro" id="IPR002523">
    <property type="entry name" value="MgTranspt_CorA/ZnTranspt_ZntB"/>
</dbReference>
<keyword evidence="8" id="KW-0460">Magnesium</keyword>
<name>A0A963YSI6_9PROT</name>
<feature type="transmembrane region" description="Helical" evidence="13">
    <location>
        <begin position="268"/>
        <end position="288"/>
    </location>
</feature>
<keyword evidence="4" id="KW-0813">Transport</keyword>
<dbReference type="InterPro" id="IPR045863">
    <property type="entry name" value="CorA_TM1_TM2"/>
</dbReference>
<dbReference type="Gene3D" id="1.20.58.340">
    <property type="entry name" value="Magnesium transport protein CorA, transmembrane region"/>
    <property type="match status" value="2"/>
</dbReference>
<evidence type="ECO:0000256" key="4">
    <source>
        <dbReference type="ARBA" id="ARBA00022448"/>
    </source>
</evidence>
<evidence type="ECO:0000256" key="11">
    <source>
        <dbReference type="ARBA" id="ARBA00023136"/>
    </source>
</evidence>
<sequence>MLGAYAAREGIPLCDFPLDGDLSQATWIDLLNPTEEEKARVQAATGLEVSTEDELGEIETSSRLFYDGTAMYLSMPLVAKMDGMPADVRPIGFILSREKLVTIRFNRSRAFHNFLESQHRKPMESGEPIDIFLSLLEAVSDRMSDLLENMRDELDAISKQIFSEAGTGAKHGRKLDNELQNVLKRLGRAADLMSSIRDSLLGVGRILPYVGQIAATWIDRENRERLKSLRQDITSLSDYDGHLNNKLQFLLDATLGFINNAQNNIIKVLTVVSVVGVPPTLIASIYGMNFKDIPELNWSFGYPYGITMIVLSAVLPMVWFKFRGWL</sequence>
<evidence type="ECO:0000313" key="14">
    <source>
        <dbReference type="EMBL" id="MCB8876145.1"/>
    </source>
</evidence>
<evidence type="ECO:0000313" key="15">
    <source>
        <dbReference type="Proteomes" id="UP000708298"/>
    </source>
</evidence>
<dbReference type="InterPro" id="IPR045861">
    <property type="entry name" value="CorA_cytoplasmic_dom"/>
</dbReference>
<comment type="caution">
    <text evidence="14">The sequence shown here is derived from an EMBL/GenBank/DDBJ whole genome shotgun (WGS) entry which is preliminary data.</text>
</comment>
<dbReference type="InterPro" id="IPR050829">
    <property type="entry name" value="CorA_MIT"/>
</dbReference>
<keyword evidence="11 13" id="KW-0472">Membrane</keyword>
<evidence type="ECO:0000256" key="10">
    <source>
        <dbReference type="ARBA" id="ARBA00023065"/>
    </source>
</evidence>
<dbReference type="PANTHER" id="PTHR47685:SF1">
    <property type="entry name" value="MAGNESIUM TRANSPORT PROTEIN CORA"/>
    <property type="match status" value="1"/>
</dbReference>
<reference evidence="14" key="1">
    <citation type="journal article" date="2021" name="Microorganisms">
        <title>Acidisoma silvae sp. nov. and Acidisomacellulosilytica sp. nov., Two Acidophilic Bacteria Isolated from Decaying Wood, Hydrolyzing Cellulose and Producing Poly-3-hydroxybutyrate.</title>
        <authorList>
            <person name="Mieszkin S."/>
            <person name="Pouder E."/>
            <person name="Uroz S."/>
            <person name="Simon-Colin C."/>
            <person name="Alain K."/>
        </authorList>
    </citation>
    <scope>NUCLEOTIDE SEQUENCE</scope>
    <source>
        <strain evidence="14">HW T2.11</strain>
    </source>
</reference>
<dbReference type="GO" id="GO:0015087">
    <property type="term" value="F:cobalt ion transmembrane transporter activity"/>
    <property type="evidence" value="ECO:0007669"/>
    <property type="project" value="TreeGrafter"/>
</dbReference>
<evidence type="ECO:0000256" key="2">
    <source>
        <dbReference type="ARBA" id="ARBA00009765"/>
    </source>
</evidence>
<evidence type="ECO:0000256" key="5">
    <source>
        <dbReference type="ARBA" id="ARBA00022475"/>
    </source>
</evidence>
<comment type="subcellular location">
    <subcellularLocation>
        <location evidence="1">Cell inner membrane</location>
        <topology evidence="1">Multi-pass membrane protein</topology>
    </subcellularLocation>
</comment>
<dbReference type="Gene3D" id="3.30.460.20">
    <property type="entry name" value="CorA soluble domain-like"/>
    <property type="match status" value="1"/>
</dbReference>
<dbReference type="GO" id="GO:0005886">
    <property type="term" value="C:plasma membrane"/>
    <property type="evidence" value="ECO:0007669"/>
    <property type="project" value="UniProtKB-SubCell"/>
</dbReference>
<dbReference type="Pfam" id="PF01544">
    <property type="entry name" value="CorA"/>
    <property type="match status" value="1"/>
</dbReference>
<keyword evidence="6" id="KW-0997">Cell inner membrane</keyword>
<dbReference type="FunFam" id="1.20.58.340:FF:000001">
    <property type="entry name" value="Magnesium transport protein CorA"/>
    <property type="match status" value="1"/>
</dbReference>
<keyword evidence="10" id="KW-0406">Ion transport</keyword>
<dbReference type="RefSeq" id="WP_227321803.1">
    <property type="nucleotide sequence ID" value="NZ_JAESVB010000005.1"/>
</dbReference>
<dbReference type="EMBL" id="JAESVB010000005">
    <property type="protein sequence ID" value="MCB8876145.1"/>
    <property type="molecule type" value="Genomic_DNA"/>
</dbReference>
<reference evidence="14" key="2">
    <citation type="submission" date="2021-01" db="EMBL/GenBank/DDBJ databases">
        <authorList>
            <person name="Mieszkin S."/>
            <person name="Pouder E."/>
            <person name="Alain K."/>
        </authorList>
    </citation>
    <scope>NUCLEOTIDE SEQUENCE</scope>
    <source>
        <strain evidence="14">HW T2.11</strain>
    </source>
</reference>
<protein>
    <recommendedName>
        <fullName evidence="3">Magnesium transport protein CorA</fullName>
    </recommendedName>
</protein>
<accession>A0A963YSI6</accession>
<comment type="catalytic activity">
    <reaction evidence="12">
        <text>Mg(2+)(in) = Mg(2+)(out)</text>
        <dbReference type="Rhea" id="RHEA:29827"/>
        <dbReference type="ChEBI" id="CHEBI:18420"/>
    </reaction>
</comment>
<keyword evidence="9 13" id="KW-1133">Transmembrane helix</keyword>
<dbReference type="PANTHER" id="PTHR47685">
    <property type="entry name" value="MAGNESIUM TRANSPORT PROTEIN CORA"/>
    <property type="match status" value="1"/>
</dbReference>
<proteinExistence type="inferred from homology"/>
<evidence type="ECO:0000256" key="3">
    <source>
        <dbReference type="ARBA" id="ARBA00019439"/>
    </source>
</evidence>
<evidence type="ECO:0000256" key="6">
    <source>
        <dbReference type="ARBA" id="ARBA00022519"/>
    </source>
</evidence>
<evidence type="ECO:0000256" key="1">
    <source>
        <dbReference type="ARBA" id="ARBA00004429"/>
    </source>
</evidence>
<dbReference type="SUPFAM" id="SSF143865">
    <property type="entry name" value="CorA soluble domain-like"/>
    <property type="match status" value="1"/>
</dbReference>
<comment type="similarity">
    <text evidence="2">Belongs to the CorA metal ion transporter (MIT) (TC 1.A.35) family.</text>
</comment>
<evidence type="ECO:0000256" key="9">
    <source>
        <dbReference type="ARBA" id="ARBA00022989"/>
    </source>
</evidence>
<evidence type="ECO:0000256" key="8">
    <source>
        <dbReference type="ARBA" id="ARBA00022842"/>
    </source>
</evidence>
<dbReference type="Proteomes" id="UP000708298">
    <property type="component" value="Unassembled WGS sequence"/>
</dbReference>
<keyword evidence="5" id="KW-1003">Cell membrane</keyword>
<evidence type="ECO:0000256" key="12">
    <source>
        <dbReference type="ARBA" id="ARBA00034269"/>
    </source>
</evidence>
<keyword evidence="7 13" id="KW-0812">Transmembrane</keyword>